<dbReference type="GO" id="GO:0047884">
    <property type="term" value="F:FAD diphosphatase activity"/>
    <property type="evidence" value="ECO:0007669"/>
    <property type="project" value="TreeGrafter"/>
</dbReference>
<sequence>MTLPHHTPIKSAGCLIIGDEILNGKIMDTNSYNFAKFCFNELSIPLKRTVVCGDDSLDIKTSLNNLLTQDNVDFLVTSGGLGSTHDDITYEAISEYYELEYKLDKEVVDRMQSLRKDYLANLDKEQLDAFYRMATLPTAVATTTSTNTPHNTTKPNIKVEKIFGSDKMWFPIVIIDDKVFILPGVPQLFVQCLPVIKSYISPRLDSEKLIRRYVVTKTGESHLAPYLGKLQNRCNEKYGDGVVKLGSYPHLESHLNTISVIGSQLSSKSDLDWIIQDLLKNVGGQGKEITQEEEDKLH</sequence>
<gene>
    <name evidence="2" type="ORF">KGF57_001741</name>
</gene>
<dbReference type="Proteomes" id="UP001204833">
    <property type="component" value="Unassembled WGS sequence"/>
</dbReference>
<dbReference type="Gene3D" id="3.40.980.10">
    <property type="entry name" value="MoaB/Mog-like domain"/>
    <property type="match status" value="1"/>
</dbReference>
<organism evidence="2 3">
    <name type="scientific">Candida theae</name>
    <dbReference type="NCBI Taxonomy" id="1198502"/>
    <lineage>
        <taxon>Eukaryota</taxon>
        <taxon>Fungi</taxon>
        <taxon>Dikarya</taxon>
        <taxon>Ascomycota</taxon>
        <taxon>Saccharomycotina</taxon>
        <taxon>Pichiomycetes</taxon>
        <taxon>Debaryomycetaceae</taxon>
        <taxon>Candida/Lodderomyces clade</taxon>
        <taxon>Candida</taxon>
    </lineage>
</organism>
<proteinExistence type="predicted"/>
<reference evidence="2 3" key="1">
    <citation type="journal article" date="2022" name="DNA Res.">
        <title>Genome analysis of five recently described species of the CUG-Ser clade uncovers Candida theae as a new hybrid lineage with pathogenic potential in the Candida parapsilosis species complex.</title>
        <authorList>
            <person name="Mixao V."/>
            <person name="Del Olmo V."/>
            <person name="Hegedusova E."/>
            <person name="Saus E."/>
            <person name="Pryszcz L."/>
            <person name="Cillingova A."/>
            <person name="Nosek J."/>
            <person name="Gabaldon T."/>
        </authorList>
    </citation>
    <scope>NUCLEOTIDE SEQUENCE [LARGE SCALE GENOMIC DNA]</scope>
    <source>
        <strain evidence="2 3">CBS 12239</strain>
    </source>
</reference>
<name>A0AAD5BG87_9ASCO</name>
<feature type="domain" description="MoaB/Mog" evidence="1">
    <location>
        <begin position="13"/>
        <end position="203"/>
    </location>
</feature>
<keyword evidence="3" id="KW-1185">Reference proteome</keyword>
<dbReference type="InterPro" id="IPR001453">
    <property type="entry name" value="MoaB/Mog_dom"/>
</dbReference>
<dbReference type="EMBL" id="JAIHNG010000077">
    <property type="protein sequence ID" value="KAI5961318.1"/>
    <property type="molecule type" value="Genomic_DNA"/>
</dbReference>
<evidence type="ECO:0000313" key="3">
    <source>
        <dbReference type="Proteomes" id="UP001204833"/>
    </source>
</evidence>
<comment type="caution">
    <text evidence="2">The sequence shown here is derived from an EMBL/GenBank/DDBJ whole genome shotgun (WGS) entry which is preliminary data.</text>
</comment>
<protein>
    <recommendedName>
        <fullName evidence="1">MoaB/Mog domain-containing protein</fullName>
    </recommendedName>
</protein>
<dbReference type="InterPro" id="IPR036425">
    <property type="entry name" value="MoaB/Mog-like_dom_sf"/>
</dbReference>
<dbReference type="SUPFAM" id="SSF53218">
    <property type="entry name" value="Molybdenum cofactor biosynthesis proteins"/>
    <property type="match status" value="1"/>
</dbReference>
<dbReference type="PANTHER" id="PTHR47675">
    <property type="entry name" value="MOLYBDOPTERIN BINDING DOMAIN PROTEIN (AFU_ORTHOLOGUE AFUA_5G11210)"/>
    <property type="match status" value="1"/>
</dbReference>
<accession>A0AAD5BG87</accession>
<evidence type="ECO:0000313" key="2">
    <source>
        <dbReference type="EMBL" id="KAI5961318.1"/>
    </source>
</evidence>
<dbReference type="SMART" id="SM00852">
    <property type="entry name" value="MoCF_biosynth"/>
    <property type="match status" value="1"/>
</dbReference>
<dbReference type="RefSeq" id="XP_051609715.1">
    <property type="nucleotide sequence ID" value="XM_051750979.1"/>
</dbReference>
<dbReference type="AlphaFoldDB" id="A0AAD5BG87"/>
<dbReference type="PANTHER" id="PTHR47675:SF1">
    <property type="entry name" value="MOLYBDOPTERIN BINDING DOMAIN PROTEIN (AFU_ORTHOLOGUE AFUA_5G11210)"/>
    <property type="match status" value="1"/>
</dbReference>
<dbReference type="GO" id="GO:0042726">
    <property type="term" value="P:flavin-containing compound metabolic process"/>
    <property type="evidence" value="ECO:0007669"/>
    <property type="project" value="TreeGrafter"/>
</dbReference>
<dbReference type="GeneID" id="76149800"/>
<evidence type="ECO:0000259" key="1">
    <source>
        <dbReference type="SMART" id="SM00852"/>
    </source>
</evidence>
<dbReference type="Pfam" id="PF00994">
    <property type="entry name" value="MoCF_biosynth"/>
    <property type="match status" value="1"/>
</dbReference>